<evidence type="ECO:0000259" key="1">
    <source>
        <dbReference type="Pfam" id="PF06527"/>
    </source>
</evidence>
<name>A0ABD7F7S8_9GAMM</name>
<dbReference type="Proteomes" id="UP000827069">
    <property type="component" value="Chromosome"/>
</dbReference>
<gene>
    <name evidence="2" type="ORF">I6L31_06035</name>
</gene>
<organism evidence="2 3">
    <name type="scientific">Acinetobacter septicus</name>
    <dbReference type="NCBI Taxonomy" id="465797"/>
    <lineage>
        <taxon>Bacteria</taxon>
        <taxon>Pseudomonadati</taxon>
        <taxon>Pseudomonadota</taxon>
        <taxon>Gammaproteobacteria</taxon>
        <taxon>Moraxellales</taxon>
        <taxon>Moraxellaceae</taxon>
        <taxon>Acinetobacter</taxon>
    </lineage>
</organism>
<sequence length="819" mass="93533">MKKRLLKRPEPNLDESMIGYLLRLSDANCYESLNPILSLLDDNDFEVKAHKIRALCMGKLNIERLSHLTNTPQNTLNNLIFQSITLNKSQYFRVGHASISDELMNFRNPAICVQCLTESSYHRKIWTVASYTVCLKHLSLLQDTCSTCNSVFSWSRTNLLKCRCGAEMKAADSLQVESSETLLADMTAQAVNGDSIKGHPLVKDMQSFYAVIHLGYILSSRYSWSNTELDLSYQIISNRHIEALNAFKPFANWPESFHQFLTEIVARNRAIYPAFSKPALLFRLSMALDRSPLRKLQPDIYQAVESELESFIRTEQTPSILPKPKTENLKQDKLLSKKEVKTMLAVSDSSFDQLIKTNLKPPSLDEKYSLDNVAELRDILLRLVTLNEAAKILRLSPHNTKNLLKSGIITAFRGPDIDGYRDILIDTKVLNNLLSTISKSVKSKFIHENISLSLYFKKYHYHSMRTLDELIQAVLDRRLSIVNFDKEAGLLGISFDKNELLQFIDIQTKNKDKNELLDINDVIVALNTYRDAVYRIMSVGLLKYKMAKINIKSTQRFVSPEELARFKAKYILPSEIAELFQTNVTNIAERIKHLGIKPISGPTIDNGLVYVFERKDIISINKQQLDKVQGYQTRTGRPKKGQMTTKSKAKTDYMDAQAVAELLGDSANIQKVSRLVKKGFLQAVQHNGELGNKRYFKSEVVLQYLAEFQNNPRLIKLQDIPTWLSIDKRRLEIDWLKSGRLSLIDDGLGQRYAHMDDLENIKKLRIYALSTQELAESTGKTRQDVNNAIRLGKIQPISGPNYDSFPNFLFDRSSIIKLL</sequence>
<reference evidence="2 3" key="1">
    <citation type="submission" date="2021-07" db="EMBL/GenBank/DDBJ databases">
        <title>FDA dAtabase for Regulatory Grade micrObial Sequences (FDA-ARGOS): Supporting development and validation of Infectious Disease Dx tests.</title>
        <authorList>
            <person name="Sproer C."/>
            <person name="Gronow S."/>
            <person name="Severitt S."/>
            <person name="Schroder I."/>
            <person name="Tallon L."/>
            <person name="Sadzewicz L."/>
            <person name="Zhao X."/>
            <person name="Boylan J."/>
            <person name="Ott S."/>
            <person name="Bowen H."/>
            <person name="Vavikolanu K."/>
            <person name="Mehta A."/>
            <person name="Aluvathingal J."/>
            <person name="Nadendla S."/>
            <person name="Lowell S."/>
            <person name="Myers T."/>
            <person name="Yan Y."/>
        </authorList>
    </citation>
    <scope>NUCLEOTIDE SEQUENCE [LARGE SCALE GENOMIC DNA]</scope>
    <source>
        <strain evidence="2 3">FDAARGOS_1401</strain>
    </source>
</reference>
<evidence type="ECO:0000313" key="3">
    <source>
        <dbReference type="Proteomes" id="UP000827069"/>
    </source>
</evidence>
<feature type="domain" description="TniQ" evidence="1">
    <location>
        <begin position="8"/>
        <end position="138"/>
    </location>
</feature>
<proteinExistence type="predicted"/>
<accession>A0ABD7F7S8</accession>
<dbReference type="Pfam" id="PF06527">
    <property type="entry name" value="TniQ"/>
    <property type="match status" value="1"/>
</dbReference>
<evidence type="ECO:0000313" key="2">
    <source>
        <dbReference type="EMBL" id="QXZ24304.1"/>
    </source>
</evidence>
<dbReference type="AlphaFoldDB" id="A0ABD7F7S8"/>
<keyword evidence="3" id="KW-1185">Reference proteome</keyword>
<dbReference type="EMBL" id="CP079898">
    <property type="protein sequence ID" value="QXZ24304.1"/>
    <property type="molecule type" value="Genomic_DNA"/>
</dbReference>
<dbReference type="InterPro" id="IPR009492">
    <property type="entry name" value="TniQ"/>
</dbReference>
<protein>
    <submittedName>
        <fullName evidence="2">TniQ family protein</fullName>
    </submittedName>
</protein>